<dbReference type="EMBL" id="CP054475">
    <property type="protein sequence ID" value="UXD88810.1"/>
    <property type="molecule type" value="Genomic_DNA"/>
</dbReference>
<keyword evidence="3" id="KW-1185">Reference proteome</keyword>
<gene>
    <name evidence="2" type="ORF">HUF19_15795</name>
</gene>
<reference evidence="3" key="1">
    <citation type="submission" date="2020-06" db="EMBL/GenBank/DDBJ databases">
        <title>Thalassolituus marinus alknpb1M-1, a hydrocarbon-degrading bacterium isolated from the deep-sea overlying water using an in-situ strategy from the South China Sea basin.</title>
        <authorList>
            <person name="Dong C."/>
            <person name="Chen Y."/>
            <person name="Shao Z."/>
        </authorList>
    </citation>
    <scope>NUCLEOTIDE SEQUENCE [LARGE SCALE GENOMIC DNA]</scope>
    <source>
        <strain evidence="3">alknpb1M-1</strain>
    </source>
</reference>
<feature type="region of interest" description="Disordered" evidence="1">
    <location>
        <begin position="35"/>
        <end position="58"/>
    </location>
</feature>
<evidence type="ECO:0000313" key="3">
    <source>
        <dbReference type="Proteomes" id="UP001065322"/>
    </source>
</evidence>
<evidence type="ECO:0000313" key="2">
    <source>
        <dbReference type="EMBL" id="UXD88810.1"/>
    </source>
</evidence>
<dbReference type="Pfam" id="PF11304">
    <property type="entry name" value="DUF3106"/>
    <property type="match status" value="1"/>
</dbReference>
<dbReference type="InterPro" id="IPR021455">
    <property type="entry name" value="DUF3106"/>
</dbReference>
<sequence>MQHPGLQLEWNNSRPEQRQALDNFYRSIQNMQMQEQAMQRMERQQRLEQLRSMSPEQRQQQFLNFVQQQQLPPGR</sequence>
<proteinExistence type="predicted"/>
<evidence type="ECO:0000256" key="1">
    <source>
        <dbReference type="SAM" id="MobiDB-lite"/>
    </source>
</evidence>
<organism evidence="2 3">
    <name type="scientific">Thalassolituus hydrocarboniclasticus</name>
    <dbReference type="NCBI Taxonomy" id="2742796"/>
    <lineage>
        <taxon>Bacteria</taxon>
        <taxon>Pseudomonadati</taxon>
        <taxon>Pseudomonadota</taxon>
        <taxon>Gammaproteobacteria</taxon>
        <taxon>Oceanospirillales</taxon>
        <taxon>Oceanospirillaceae</taxon>
        <taxon>Thalassolituus</taxon>
    </lineage>
</organism>
<dbReference type="Proteomes" id="UP001065322">
    <property type="component" value="Chromosome"/>
</dbReference>
<dbReference type="RefSeq" id="WP_260997535.1">
    <property type="nucleotide sequence ID" value="NZ_CP054475.1"/>
</dbReference>
<accession>A0ABY6AGF5</accession>
<protein>
    <submittedName>
        <fullName evidence="2">DUF3106 domain-containing protein</fullName>
    </submittedName>
</protein>
<name>A0ABY6AGF5_9GAMM</name>
<feature type="compositionally biased region" description="Basic and acidic residues" evidence="1">
    <location>
        <begin position="40"/>
        <end position="49"/>
    </location>
</feature>